<evidence type="ECO:0000313" key="2">
    <source>
        <dbReference type="Proteomes" id="UP000438991"/>
    </source>
</evidence>
<accession>A0A9X4XNC5</accession>
<reference evidence="1 2" key="1">
    <citation type="submission" date="2019-11" db="EMBL/GenBank/DDBJ databases">
        <title>Whole-genome sequence of Rhodoplanes serenus DSM 18633, type strain.</title>
        <authorList>
            <person name="Kyndt J.A."/>
            <person name="Meyer T.E."/>
        </authorList>
    </citation>
    <scope>NUCLEOTIDE SEQUENCE [LARGE SCALE GENOMIC DNA]</scope>
    <source>
        <strain evidence="1 2">DSM 18633</strain>
    </source>
</reference>
<comment type="caution">
    <text evidence="1">The sequence shown here is derived from an EMBL/GenBank/DDBJ whole genome shotgun (WGS) entry which is preliminary data.</text>
</comment>
<gene>
    <name evidence="1" type="ORF">GJ689_19180</name>
</gene>
<dbReference type="Proteomes" id="UP000438991">
    <property type="component" value="Unassembled WGS sequence"/>
</dbReference>
<organism evidence="1 2">
    <name type="scientific">Rhodoplanes serenus</name>
    <dbReference type="NCBI Taxonomy" id="200615"/>
    <lineage>
        <taxon>Bacteria</taxon>
        <taxon>Pseudomonadati</taxon>
        <taxon>Pseudomonadota</taxon>
        <taxon>Alphaproteobacteria</taxon>
        <taxon>Hyphomicrobiales</taxon>
        <taxon>Nitrobacteraceae</taxon>
        <taxon>Rhodoplanes</taxon>
    </lineage>
</organism>
<protein>
    <submittedName>
        <fullName evidence="1">Uncharacterized protein</fullName>
    </submittedName>
</protein>
<sequence>MVDLTEEERMAILAAVKPVAAILDEIGWQTRLADLSEHHVLSLIEVAVGGFQDAMREIAASNPDVPF</sequence>
<evidence type="ECO:0000313" key="1">
    <source>
        <dbReference type="EMBL" id="MTW18328.1"/>
    </source>
</evidence>
<dbReference type="RefSeq" id="WP_155480788.1">
    <property type="nucleotide sequence ID" value="NZ_WNKV01000016.1"/>
</dbReference>
<proteinExistence type="predicted"/>
<dbReference type="InterPro" id="IPR045422">
    <property type="entry name" value="DUF6511"/>
</dbReference>
<dbReference type="AlphaFoldDB" id="A0A9X4XNC5"/>
<name>A0A9X4XNC5_9BRAD</name>
<dbReference type="EMBL" id="WNKV01000016">
    <property type="protein sequence ID" value="MTW18328.1"/>
    <property type="molecule type" value="Genomic_DNA"/>
</dbReference>
<dbReference type="Pfam" id="PF20121">
    <property type="entry name" value="DUF6511"/>
    <property type="match status" value="1"/>
</dbReference>